<protein>
    <submittedName>
        <fullName evidence="1">Uncharacterized protein</fullName>
    </submittedName>
</protein>
<keyword evidence="2" id="KW-1185">Reference proteome</keyword>
<sequence>MTVTILQIVFTEIRSGKTFVSPPHRMVTAEGLFKMMNNLFDEVIYIGKFDLDTSVVTAGSGNTSMNPMSLHKSLTCIQTTIQVVGLTPGLGILSASRTS</sequence>
<feature type="non-terminal residue" evidence="1">
    <location>
        <position position="99"/>
    </location>
</feature>
<dbReference type="AlphaFoldDB" id="A0AAV7ITG5"/>
<reference evidence="1 2" key="1">
    <citation type="journal article" date="2021" name="J. Hered.">
        <title>A chromosome-level genome assembly of the parasitoid wasp, Cotesia glomerata (Hymenoptera: Braconidae).</title>
        <authorList>
            <person name="Pinto B.J."/>
            <person name="Weis J.J."/>
            <person name="Gamble T."/>
            <person name="Ode P.J."/>
            <person name="Paul R."/>
            <person name="Zaspel J.M."/>
        </authorList>
    </citation>
    <scope>NUCLEOTIDE SEQUENCE [LARGE SCALE GENOMIC DNA]</scope>
    <source>
        <strain evidence="1">CgM1</strain>
    </source>
</reference>
<organism evidence="1 2">
    <name type="scientific">Cotesia glomerata</name>
    <name type="common">Lepidopteran parasitic wasp</name>
    <name type="synonym">Apanteles glomeratus</name>
    <dbReference type="NCBI Taxonomy" id="32391"/>
    <lineage>
        <taxon>Eukaryota</taxon>
        <taxon>Metazoa</taxon>
        <taxon>Ecdysozoa</taxon>
        <taxon>Arthropoda</taxon>
        <taxon>Hexapoda</taxon>
        <taxon>Insecta</taxon>
        <taxon>Pterygota</taxon>
        <taxon>Neoptera</taxon>
        <taxon>Endopterygota</taxon>
        <taxon>Hymenoptera</taxon>
        <taxon>Apocrita</taxon>
        <taxon>Ichneumonoidea</taxon>
        <taxon>Braconidae</taxon>
        <taxon>Microgastrinae</taxon>
        <taxon>Cotesia</taxon>
    </lineage>
</organism>
<evidence type="ECO:0000313" key="2">
    <source>
        <dbReference type="Proteomes" id="UP000826195"/>
    </source>
</evidence>
<evidence type="ECO:0000313" key="1">
    <source>
        <dbReference type="EMBL" id="KAH0558686.1"/>
    </source>
</evidence>
<dbReference type="EMBL" id="JAHXZJ010000543">
    <property type="protein sequence ID" value="KAH0558686.1"/>
    <property type="molecule type" value="Genomic_DNA"/>
</dbReference>
<name>A0AAV7ITG5_COTGL</name>
<accession>A0AAV7ITG5</accession>
<proteinExistence type="predicted"/>
<dbReference type="Proteomes" id="UP000826195">
    <property type="component" value="Unassembled WGS sequence"/>
</dbReference>
<comment type="caution">
    <text evidence="1">The sequence shown here is derived from an EMBL/GenBank/DDBJ whole genome shotgun (WGS) entry which is preliminary data.</text>
</comment>
<gene>
    <name evidence="1" type="ORF">KQX54_000362</name>
</gene>